<dbReference type="SUPFAM" id="SSF53474">
    <property type="entry name" value="alpha/beta-Hydrolases"/>
    <property type="match status" value="1"/>
</dbReference>
<dbReference type="PANTHER" id="PTHR37471:SF1">
    <property type="entry name" value="AB HYDROLASE-1 DOMAIN-CONTAINING PROTEIN"/>
    <property type="match status" value="1"/>
</dbReference>
<evidence type="ECO:0008006" key="3">
    <source>
        <dbReference type="Google" id="ProtNLM"/>
    </source>
</evidence>
<sequence>MLLETSAPSLTVLGVLYLAVEVVFCAVFFWIIVPLANRPAKNIEFRDYGRDRHLLVKRILKRLQQQHKRKGTDTKHSSYGEHVRQFMKSWFVHNNNATSNDDHVLTKGDLDCFLAWAFFGKHLEDLESWEMKEFDIIHSVLPDNLCSEGPRTDGRHPMRLTLDGVGPSYRPAIIYGIFALLYQTGSLALWMLGFRRYVIDDSGLVYWHRPAGIVSMFKLFWDLSSYNTGNGVLPLLFFHGIAPGGLFFYIPMIISGLCSDGRPILLFENRPVSFSLCFRVHTEAETVAGVKEAVGRHLGTDAQLCVAGHSFGSCQLTWLLRDESLKQNIRQCVLMDPVSILLSEPDVITNFLYSSGKHGAQNSMMDKIWIVAQELFIEYYLRRHFAWYNSELWLEDVAPHTHVVVCLALGDEIIDGHKVKRHVEQHIMEQKVSTTWQVIDWSDVSHGYCIPLPSAWEEIRLAMQGQEQSIRKQKM</sequence>
<dbReference type="PANTHER" id="PTHR37471">
    <property type="entry name" value="UNNAMED PRODUCT"/>
    <property type="match status" value="1"/>
</dbReference>
<evidence type="ECO:0000256" key="1">
    <source>
        <dbReference type="SAM" id="Phobius"/>
    </source>
</evidence>
<dbReference type="AlphaFoldDB" id="A0A7S2UNU2"/>
<evidence type="ECO:0000313" key="2">
    <source>
        <dbReference type="EMBL" id="CAD9823275.1"/>
    </source>
</evidence>
<dbReference type="InterPro" id="IPR029058">
    <property type="entry name" value="AB_hydrolase_fold"/>
</dbReference>
<keyword evidence="1" id="KW-0812">Transmembrane</keyword>
<keyword evidence="1" id="KW-0472">Membrane</keyword>
<keyword evidence="1" id="KW-1133">Transmembrane helix</keyword>
<feature type="transmembrane region" description="Helical" evidence="1">
    <location>
        <begin position="172"/>
        <end position="192"/>
    </location>
</feature>
<name>A0A7S2UNU2_9STRA</name>
<reference evidence="2" key="1">
    <citation type="submission" date="2021-01" db="EMBL/GenBank/DDBJ databases">
        <authorList>
            <person name="Corre E."/>
            <person name="Pelletier E."/>
            <person name="Niang G."/>
            <person name="Scheremetjew M."/>
            <person name="Finn R."/>
            <person name="Kale V."/>
            <person name="Holt S."/>
            <person name="Cochrane G."/>
            <person name="Meng A."/>
            <person name="Brown T."/>
            <person name="Cohen L."/>
        </authorList>
    </citation>
    <scope>NUCLEOTIDE SEQUENCE</scope>
    <source>
        <strain evidence="2">CCMP2084</strain>
    </source>
</reference>
<dbReference type="EMBL" id="HBHQ01022344">
    <property type="protein sequence ID" value="CAD9823275.1"/>
    <property type="molecule type" value="Transcribed_RNA"/>
</dbReference>
<gene>
    <name evidence="2" type="ORF">ASEP1449_LOCUS15109</name>
</gene>
<feature type="transmembrane region" description="Helical" evidence="1">
    <location>
        <begin position="12"/>
        <end position="36"/>
    </location>
</feature>
<proteinExistence type="predicted"/>
<feature type="transmembrane region" description="Helical" evidence="1">
    <location>
        <begin position="233"/>
        <end position="254"/>
    </location>
</feature>
<accession>A0A7S2UNU2</accession>
<organism evidence="2">
    <name type="scientific">Attheya septentrionalis</name>
    <dbReference type="NCBI Taxonomy" id="420275"/>
    <lineage>
        <taxon>Eukaryota</taxon>
        <taxon>Sar</taxon>
        <taxon>Stramenopiles</taxon>
        <taxon>Ochrophyta</taxon>
        <taxon>Bacillariophyta</taxon>
        <taxon>Coscinodiscophyceae</taxon>
        <taxon>Chaetocerotophycidae</taxon>
        <taxon>Chaetocerotales</taxon>
        <taxon>Attheyaceae</taxon>
        <taxon>Attheya</taxon>
    </lineage>
</organism>
<protein>
    <recommendedName>
        <fullName evidence="3">AB hydrolase-1 domain-containing protein</fullName>
    </recommendedName>
</protein>
<dbReference type="Gene3D" id="3.40.50.1820">
    <property type="entry name" value="alpha/beta hydrolase"/>
    <property type="match status" value="1"/>
</dbReference>